<evidence type="ECO:0000313" key="6">
    <source>
        <dbReference type="EMBL" id="MFC7582008.1"/>
    </source>
</evidence>
<dbReference type="PANTHER" id="PTHR11592">
    <property type="entry name" value="GLUTATHIONE PEROXIDASE"/>
    <property type="match status" value="1"/>
</dbReference>
<reference evidence="7" key="1">
    <citation type="journal article" date="2019" name="Int. J. Syst. Evol. Microbiol.">
        <title>The Global Catalogue of Microorganisms (GCM) 10K type strain sequencing project: providing services to taxonomists for standard genome sequencing and annotation.</title>
        <authorList>
            <consortium name="The Broad Institute Genomics Platform"/>
            <consortium name="The Broad Institute Genome Sequencing Center for Infectious Disease"/>
            <person name="Wu L."/>
            <person name="Ma J."/>
        </authorList>
    </citation>
    <scope>NUCLEOTIDE SEQUENCE [LARGE SCALE GENOMIC DNA]</scope>
    <source>
        <strain evidence="7">CCUG 56698</strain>
    </source>
</reference>
<evidence type="ECO:0000256" key="1">
    <source>
        <dbReference type="ARBA" id="ARBA00006926"/>
    </source>
</evidence>
<accession>A0ABW2SRM1</accession>
<dbReference type="CDD" id="cd00340">
    <property type="entry name" value="GSH_Peroxidase"/>
    <property type="match status" value="1"/>
</dbReference>
<dbReference type="Gene3D" id="3.40.30.10">
    <property type="entry name" value="Glutaredoxin"/>
    <property type="match status" value="1"/>
</dbReference>
<dbReference type="InterPro" id="IPR029760">
    <property type="entry name" value="GPX_CS"/>
</dbReference>
<evidence type="ECO:0000256" key="4">
    <source>
        <dbReference type="RuleBase" id="RU000499"/>
    </source>
</evidence>
<dbReference type="InterPro" id="IPR036249">
    <property type="entry name" value="Thioredoxin-like_sf"/>
</dbReference>
<dbReference type="GO" id="GO:0004601">
    <property type="term" value="F:peroxidase activity"/>
    <property type="evidence" value="ECO:0007669"/>
    <property type="project" value="UniProtKB-KW"/>
</dbReference>
<dbReference type="Proteomes" id="UP001596527">
    <property type="component" value="Unassembled WGS sequence"/>
</dbReference>
<dbReference type="RefSeq" id="WP_380975785.1">
    <property type="nucleotide sequence ID" value="NZ_JBHTEF010000001.1"/>
</dbReference>
<keyword evidence="3 4" id="KW-0560">Oxidoreductase</keyword>
<evidence type="ECO:0000256" key="3">
    <source>
        <dbReference type="ARBA" id="ARBA00023002"/>
    </source>
</evidence>
<sequence length="184" mass="19694">MSTPGSGAGAPSPHGHEPGQPAVNLAGCPVTLLNGERTTFGAIAGDRAVLVVNVASRCGLAPQYEQLEALQRTYGPRGFTVIGFPSNQFLQELGSEEKIGQYCSATWGVTFPMSARIRVGGRNADPIYRELTRFPKQENGKAGRITWNFEKFVISPDGHVTRFSPTTRPDAPEVIAAIEAALPE</sequence>
<gene>
    <name evidence="6" type="ORF">ACFQWG_12460</name>
</gene>
<evidence type="ECO:0000256" key="5">
    <source>
        <dbReference type="SAM" id="MobiDB-lite"/>
    </source>
</evidence>
<protein>
    <recommendedName>
        <fullName evidence="4">Glutathione peroxidase</fullName>
    </recommendedName>
</protein>
<evidence type="ECO:0000313" key="7">
    <source>
        <dbReference type="Proteomes" id="UP001596527"/>
    </source>
</evidence>
<dbReference type="Pfam" id="PF00255">
    <property type="entry name" value="GSHPx"/>
    <property type="match status" value="1"/>
</dbReference>
<feature type="region of interest" description="Disordered" evidence="5">
    <location>
        <begin position="1"/>
        <end position="21"/>
    </location>
</feature>
<organism evidence="6 7">
    <name type="scientific">Schaalia naturae</name>
    <dbReference type="NCBI Taxonomy" id="635203"/>
    <lineage>
        <taxon>Bacteria</taxon>
        <taxon>Bacillati</taxon>
        <taxon>Actinomycetota</taxon>
        <taxon>Actinomycetes</taxon>
        <taxon>Actinomycetales</taxon>
        <taxon>Actinomycetaceae</taxon>
        <taxon>Schaalia</taxon>
    </lineage>
</organism>
<dbReference type="PROSITE" id="PS00763">
    <property type="entry name" value="GLUTATHIONE_PEROXID_2"/>
    <property type="match status" value="1"/>
</dbReference>
<dbReference type="PANTHER" id="PTHR11592:SF40">
    <property type="entry name" value="THIOREDOXIN_GLUTATHIONE PEROXIDASE BTUE"/>
    <property type="match status" value="1"/>
</dbReference>
<comment type="caution">
    <text evidence="6">The sequence shown here is derived from an EMBL/GenBank/DDBJ whole genome shotgun (WGS) entry which is preliminary data.</text>
</comment>
<keyword evidence="7" id="KW-1185">Reference proteome</keyword>
<proteinExistence type="inferred from homology"/>
<evidence type="ECO:0000256" key="2">
    <source>
        <dbReference type="ARBA" id="ARBA00022559"/>
    </source>
</evidence>
<dbReference type="PIRSF" id="PIRSF000303">
    <property type="entry name" value="Glutathion_perox"/>
    <property type="match status" value="1"/>
</dbReference>
<dbReference type="SUPFAM" id="SSF52833">
    <property type="entry name" value="Thioredoxin-like"/>
    <property type="match status" value="1"/>
</dbReference>
<comment type="similarity">
    <text evidence="1 4">Belongs to the glutathione peroxidase family.</text>
</comment>
<dbReference type="EMBL" id="JBHTEF010000001">
    <property type="protein sequence ID" value="MFC7582008.1"/>
    <property type="molecule type" value="Genomic_DNA"/>
</dbReference>
<dbReference type="PROSITE" id="PS51355">
    <property type="entry name" value="GLUTATHIONE_PEROXID_3"/>
    <property type="match status" value="1"/>
</dbReference>
<name>A0ABW2SRM1_9ACTO</name>
<dbReference type="PRINTS" id="PR01011">
    <property type="entry name" value="GLUTPROXDASE"/>
</dbReference>
<keyword evidence="2 4" id="KW-0575">Peroxidase</keyword>
<dbReference type="InterPro" id="IPR000889">
    <property type="entry name" value="Glutathione_peroxidase"/>
</dbReference>